<dbReference type="Proteomes" id="UP000798662">
    <property type="component" value="Chromosome 1"/>
</dbReference>
<protein>
    <submittedName>
        <fullName evidence="1">Uncharacterized protein</fullName>
    </submittedName>
</protein>
<keyword evidence="2" id="KW-1185">Reference proteome</keyword>
<organism evidence="1 2">
    <name type="scientific">Pyropia yezoensis</name>
    <name type="common">Susabi-nori</name>
    <name type="synonym">Porphyra yezoensis</name>
    <dbReference type="NCBI Taxonomy" id="2788"/>
    <lineage>
        <taxon>Eukaryota</taxon>
        <taxon>Rhodophyta</taxon>
        <taxon>Bangiophyceae</taxon>
        <taxon>Bangiales</taxon>
        <taxon>Bangiaceae</taxon>
        <taxon>Pyropia</taxon>
    </lineage>
</organism>
<sequence length="308" mass="30454">MPTAAPTVAPSAAPTAAPSEAPTAAPTGVSTAAPSACFIQYDCSYTRTIAAHCRTVVRRAVACHGGAHKWAVHPVGSGTCYADVTASRACTKAVKVQRTCAKPCPTPVPTPCTRRVACNKVATVTVDCSTTTPVVVECPKTAEYFDAAGKPLAICQTLKKTAKTCTKEVVTAAQCTVPCASAKPSAVAKTAAPKAVVVVQKKGGAQAKRVVQNKGVLGVPTKTWVNILGQVVTAVVNKKGGLVVPTAVPTVAPTAAPTATPPPTQSVSAGNGGTGGDGGAGPNGGNGGAGGVGGDAVVDASPAARFDY</sequence>
<accession>A0ACC3BTF4</accession>
<proteinExistence type="predicted"/>
<comment type="caution">
    <text evidence="1">The sequence shown here is derived from an EMBL/GenBank/DDBJ whole genome shotgun (WGS) entry which is preliminary data.</text>
</comment>
<gene>
    <name evidence="1" type="ORF">I4F81_003900</name>
</gene>
<dbReference type="EMBL" id="CM020618">
    <property type="protein sequence ID" value="KAK1861316.1"/>
    <property type="molecule type" value="Genomic_DNA"/>
</dbReference>
<evidence type="ECO:0000313" key="1">
    <source>
        <dbReference type="EMBL" id="KAK1861316.1"/>
    </source>
</evidence>
<evidence type="ECO:0000313" key="2">
    <source>
        <dbReference type="Proteomes" id="UP000798662"/>
    </source>
</evidence>
<name>A0ACC3BTF4_PYRYE</name>
<reference evidence="1" key="1">
    <citation type="submission" date="2019-11" db="EMBL/GenBank/DDBJ databases">
        <title>Nori genome reveals adaptations in red seaweeds to the harsh intertidal environment.</title>
        <authorList>
            <person name="Wang D."/>
            <person name="Mao Y."/>
        </authorList>
    </citation>
    <scope>NUCLEOTIDE SEQUENCE</scope>
    <source>
        <tissue evidence="1">Gametophyte</tissue>
    </source>
</reference>